<keyword evidence="1" id="KW-1185">Reference proteome</keyword>
<organism evidence="1 2">
    <name type="scientific">Heterorhabditis bacteriophora</name>
    <name type="common">Entomopathogenic nematode worm</name>
    <dbReference type="NCBI Taxonomy" id="37862"/>
    <lineage>
        <taxon>Eukaryota</taxon>
        <taxon>Metazoa</taxon>
        <taxon>Ecdysozoa</taxon>
        <taxon>Nematoda</taxon>
        <taxon>Chromadorea</taxon>
        <taxon>Rhabditida</taxon>
        <taxon>Rhabditina</taxon>
        <taxon>Rhabditomorpha</taxon>
        <taxon>Strongyloidea</taxon>
        <taxon>Heterorhabditidae</taxon>
        <taxon>Heterorhabditis</taxon>
    </lineage>
</organism>
<evidence type="ECO:0000313" key="2">
    <source>
        <dbReference type="WBParaSite" id="Hba_17769"/>
    </source>
</evidence>
<evidence type="ECO:0000313" key="1">
    <source>
        <dbReference type="Proteomes" id="UP000095283"/>
    </source>
</evidence>
<dbReference type="WBParaSite" id="Hba_17769">
    <property type="protein sequence ID" value="Hba_17769"/>
    <property type="gene ID" value="Hba_17769"/>
</dbReference>
<proteinExistence type="predicted"/>
<sequence length="67" mass="8057">MGVCYFPWKWLDCGRTTSFVFWKSMFGPVNLVIRVQELVSVEMEATYVRLREIIKTTWLQLKKRDPK</sequence>
<dbReference type="AlphaFoldDB" id="A0A1I7XKD0"/>
<dbReference type="Proteomes" id="UP000095283">
    <property type="component" value="Unplaced"/>
</dbReference>
<protein>
    <submittedName>
        <fullName evidence="2">Ovule protein</fullName>
    </submittedName>
</protein>
<accession>A0A1I7XKD0</accession>
<reference evidence="2" key="1">
    <citation type="submission" date="2016-11" db="UniProtKB">
        <authorList>
            <consortium name="WormBaseParasite"/>
        </authorList>
    </citation>
    <scope>IDENTIFICATION</scope>
</reference>
<name>A0A1I7XKD0_HETBA</name>